<evidence type="ECO:0000256" key="1">
    <source>
        <dbReference type="ARBA" id="ARBA00011043"/>
    </source>
</evidence>
<keyword evidence="8" id="KW-0479">Metal-binding</keyword>
<evidence type="ECO:0000256" key="3">
    <source>
        <dbReference type="ARBA" id="ARBA00022741"/>
    </source>
</evidence>
<protein>
    <recommendedName>
        <fullName evidence="8">tRNA modification GTPase MnmE</fullName>
        <ecNumber evidence="8">3.6.-.-</ecNumber>
    </recommendedName>
</protein>
<feature type="binding site" evidence="8">
    <location>
        <position position="229"/>
    </location>
    <ligand>
        <name>K(+)</name>
        <dbReference type="ChEBI" id="CHEBI:29103"/>
    </ligand>
</feature>
<dbReference type="SUPFAM" id="SSF116878">
    <property type="entry name" value="TrmE connector domain"/>
    <property type="match status" value="1"/>
</dbReference>
<dbReference type="InterPro" id="IPR027368">
    <property type="entry name" value="MnmE_dom2"/>
</dbReference>
<comment type="function">
    <text evidence="8">Exhibits a very high intrinsic GTPase hydrolysis rate. Involved in the addition of a carboxymethylaminomethyl (cmnm) group at the wobble position (U34) of certain tRNAs, forming tRNA-cmnm(5)s(2)U34.</text>
</comment>
<dbReference type="GO" id="GO:0030488">
    <property type="term" value="P:tRNA methylation"/>
    <property type="evidence" value="ECO:0007669"/>
    <property type="project" value="TreeGrafter"/>
</dbReference>
<organism evidence="11 12">
    <name type="scientific">Agrobacterium tumefaciens</name>
    <dbReference type="NCBI Taxonomy" id="358"/>
    <lineage>
        <taxon>Bacteria</taxon>
        <taxon>Pseudomonadati</taxon>
        <taxon>Pseudomonadota</taxon>
        <taxon>Alphaproteobacteria</taxon>
        <taxon>Hyphomicrobiales</taxon>
        <taxon>Rhizobiaceae</taxon>
        <taxon>Rhizobium/Agrobacterium group</taxon>
        <taxon>Agrobacterium</taxon>
        <taxon>Agrobacterium tumefaciens complex</taxon>
    </lineage>
</organism>
<dbReference type="Pfam" id="PF12631">
    <property type="entry name" value="MnmE_helical"/>
    <property type="match status" value="1"/>
</dbReference>
<gene>
    <name evidence="8" type="primary">mnmE</name>
    <name evidence="8" type="synonym">trmE</name>
    <name evidence="11" type="ORF">RU07_00735</name>
</gene>
<dbReference type="InterPro" id="IPR018948">
    <property type="entry name" value="GTP-bd_TrmE_N"/>
</dbReference>
<keyword evidence="8" id="KW-0963">Cytoplasm</keyword>
<feature type="binding site" evidence="8">
    <location>
        <position position="441"/>
    </location>
    <ligand>
        <name>(6S)-5-formyl-5,6,7,8-tetrahydrofolate</name>
        <dbReference type="ChEBI" id="CHEBI:57457"/>
    </ligand>
</feature>
<dbReference type="Gene3D" id="3.40.50.300">
    <property type="entry name" value="P-loop containing nucleotide triphosphate hydrolases"/>
    <property type="match status" value="1"/>
</dbReference>
<feature type="domain" description="TrmE-type G" evidence="10">
    <location>
        <begin position="219"/>
        <end position="365"/>
    </location>
</feature>
<keyword evidence="4 8" id="KW-0378">Hydrolase</keyword>
<evidence type="ECO:0000313" key="11">
    <source>
        <dbReference type="EMBL" id="KIQ05935.1"/>
    </source>
</evidence>
<feature type="binding site" evidence="8">
    <location>
        <position position="254"/>
    </location>
    <ligand>
        <name>Mg(2+)</name>
        <dbReference type="ChEBI" id="CHEBI:18420"/>
    </ligand>
</feature>
<evidence type="ECO:0000256" key="6">
    <source>
        <dbReference type="ARBA" id="ARBA00022958"/>
    </source>
</evidence>
<dbReference type="PANTHER" id="PTHR42714">
    <property type="entry name" value="TRNA MODIFICATION GTPASE GTPBP3"/>
    <property type="match status" value="1"/>
</dbReference>
<keyword evidence="3 8" id="KW-0547">Nucleotide-binding</keyword>
<evidence type="ECO:0000256" key="5">
    <source>
        <dbReference type="ARBA" id="ARBA00022842"/>
    </source>
</evidence>
<dbReference type="SUPFAM" id="SSF52540">
    <property type="entry name" value="P-loop containing nucleoside triphosphate hydrolases"/>
    <property type="match status" value="1"/>
</dbReference>
<dbReference type="GO" id="GO:0002098">
    <property type="term" value="P:tRNA wobble uridine modification"/>
    <property type="evidence" value="ECO:0007669"/>
    <property type="project" value="TreeGrafter"/>
</dbReference>
<feature type="binding site" evidence="8">
    <location>
        <position position="250"/>
    </location>
    <ligand>
        <name>K(+)</name>
        <dbReference type="ChEBI" id="CHEBI:29103"/>
    </ligand>
</feature>
<comment type="caution">
    <text evidence="8">Lacks conserved residue(s) required for the propagation of feature annotation.</text>
</comment>
<dbReference type="EC" id="3.6.-.-" evidence="8"/>
<dbReference type="InterPro" id="IPR027417">
    <property type="entry name" value="P-loop_NTPase"/>
</dbReference>
<feature type="binding site" evidence="8">
    <location>
        <begin position="248"/>
        <end position="254"/>
    </location>
    <ligand>
        <name>GTP</name>
        <dbReference type="ChEBI" id="CHEBI:37565"/>
    </ligand>
</feature>
<evidence type="ECO:0000313" key="12">
    <source>
        <dbReference type="Proteomes" id="UP000035017"/>
    </source>
</evidence>
<dbReference type="CDD" id="cd04164">
    <property type="entry name" value="trmE"/>
    <property type="match status" value="1"/>
</dbReference>
<evidence type="ECO:0000256" key="4">
    <source>
        <dbReference type="ARBA" id="ARBA00022801"/>
    </source>
</evidence>
<dbReference type="InterPro" id="IPR031168">
    <property type="entry name" value="G_TrmE"/>
</dbReference>
<dbReference type="NCBIfam" id="TIGR00231">
    <property type="entry name" value="small_GTP"/>
    <property type="match status" value="1"/>
</dbReference>
<evidence type="ECO:0000256" key="9">
    <source>
        <dbReference type="RuleBase" id="RU003313"/>
    </source>
</evidence>
<evidence type="ECO:0000256" key="7">
    <source>
        <dbReference type="ARBA" id="ARBA00023134"/>
    </source>
</evidence>
<dbReference type="Pfam" id="PF10396">
    <property type="entry name" value="TrmE_N"/>
    <property type="match status" value="1"/>
</dbReference>
<dbReference type="InterPro" id="IPR004520">
    <property type="entry name" value="GTPase_MnmE"/>
</dbReference>
<dbReference type="PANTHER" id="PTHR42714:SF2">
    <property type="entry name" value="TRNA MODIFICATION GTPASE GTPBP3, MITOCHONDRIAL"/>
    <property type="match status" value="1"/>
</dbReference>
<dbReference type="CDD" id="cd14858">
    <property type="entry name" value="TrmE_N"/>
    <property type="match status" value="1"/>
</dbReference>
<dbReference type="Gene3D" id="3.30.1360.120">
    <property type="entry name" value="Probable tRNA modification gtpase trme, domain 1"/>
    <property type="match status" value="1"/>
</dbReference>
<keyword evidence="2 8" id="KW-0819">tRNA processing</keyword>
<feature type="binding site" evidence="8">
    <location>
        <begin position="273"/>
        <end position="276"/>
    </location>
    <ligand>
        <name>GTP</name>
        <dbReference type="ChEBI" id="CHEBI:37565"/>
    </ligand>
</feature>
<dbReference type="FunFam" id="3.30.1360.120:FF:000007">
    <property type="entry name" value="tRNA modification GTPase GTPBP3, mitochondrial"/>
    <property type="match status" value="1"/>
</dbReference>
<reference evidence="11 12" key="1">
    <citation type="submission" date="2014-12" db="EMBL/GenBank/DDBJ databases">
        <title>16Stimator: statistical estimation of ribosomal gene copy numbers from draft genome assemblies.</title>
        <authorList>
            <person name="Perisin M.A."/>
            <person name="Vetter M."/>
            <person name="Gilbert J.A."/>
            <person name="Bergelson J."/>
        </authorList>
    </citation>
    <scope>NUCLEOTIDE SEQUENCE [LARGE SCALE GENOMIC DNA]</scope>
    <source>
        <strain evidence="11 12">MEJ076</strain>
    </source>
</reference>
<dbReference type="GO" id="GO:0005525">
    <property type="term" value="F:GTP binding"/>
    <property type="evidence" value="ECO:0007669"/>
    <property type="project" value="UniProtKB-UniRule"/>
</dbReference>
<dbReference type="Pfam" id="PF01926">
    <property type="entry name" value="MMR_HSR1"/>
    <property type="match status" value="1"/>
</dbReference>
<dbReference type="PROSITE" id="PS51709">
    <property type="entry name" value="G_TRME"/>
    <property type="match status" value="1"/>
</dbReference>
<dbReference type="HAMAP" id="MF_00379">
    <property type="entry name" value="GTPase_MnmE"/>
    <property type="match status" value="1"/>
</dbReference>
<dbReference type="InterPro" id="IPR006073">
    <property type="entry name" value="GTP-bd"/>
</dbReference>
<comment type="similarity">
    <text evidence="1 8 9">Belongs to the TRAFAC class TrmE-Era-EngA-EngB-Septin-like GTPase superfamily. TrmE GTPase family.</text>
</comment>
<dbReference type="GO" id="GO:0046872">
    <property type="term" value="F:metal ion binding"/>
    <property type="evidence" value="ECO:0007669"/>
    <property type="project" value="UniProtKB-KW"/>
</dbReference>
<dbReference type="InterPro" id="IPR027266">
    <property type="entry name" value="TrmE/GcvT-like"/>
</dbReference>
<feature type="binding site" evidence="8">
    <location>
        <position position="233"/>
    </location>
    <ligand>
        <name>Mg(2+)</name>
        <dbReference type="ChEBI" id="CHEBI:18420"/>
    </ligand>
</feature>
<dbReference type="GO" id="GO:0003924">
    <property type="term" value="F:GTPase activity"/>
    <property type="evidence" value="ECO:0007669"/>
    <property type="project" value="UniProtKB-UniRule"/>
</dbReference>
<dbReference type="NCBIfam" id="NF003661">
    <property type="entry name" value="PRK05291.1-3"/>
    <property type="match status" value="1"/>
</dbReference>
<dbReference type="InterPro" id="IPR025867">
    <property type="entry name" value="MnmE_helical"/>
</dbReference>
<dbReference type="Proteomes" id="UP000035017">
    <property type="component" value="Unassembled WGS sequence"/>
</dbReference>
<evidence type="ECO:0000256" key="2">
    <source>
        <dbReference type="ARBA" id="ARBA00022694"/>
    </source>
</evidence>
<feature type="binding site" evidence="8">
    <location>
        <position position="253"/>
    </location>
    <ligand>
        <name>K(+)</name>
        <dbReference type="ChEBI" id="CHEBI:29103"/>
    </ligand>
</feature>
<comment type="cofactor">
    <cofactor evidence="8">
        <name>K(+)</name>
        <dbReference type="ChEBI" id="CHEBI:29103"/>
    </cofactor>
    <text evidence="8">Binds 1 potassium ion per subunit.</text>
</comment>
<proteinExistence type="inferred from homology"/>
<dbReference type="NCBIfam" id="TIGR00450">
    <property type="entry name" value="mnmE_trmE_thdF"/>
    <property type="match status" value="1"/>
</dbReference>
<dbReference type="OrthoDB" id="9805918at2"/>
<dbReference type="InterPro" id="IPR005225">
    <property type="entry name" value="Small_GTP-bd"/>
</dbReference>
<comment type="subunit">
    <text evidence="8">Homodimer. Heterotetramer of two MnmE and two MnmG subunits.</text>
</comment>
<dbReference type="AlphaFoldDB" id="A0A0D0L0N7"/>
<sequence length="441" mass="47437">MAHPESTIYALSSGRLPAGVAVMRISGSEAFNALAGLIGPQLPSPRNASLKTIRNRNNEVLDQALVIVFPGPNSFTGEDCVEIQLHGSLAVVDAVFAELDAIPGLRPAEAGEFSKRAFDNGKMDLLEVEGLADLLKAETEMQRRLAVEQTSGRLSAVYDGWANKLTRCRALIEAELDFSDEEDVPDSVAAQVWDEVHKLHLEISQHLSGSSSSEIIRDGFKVALVGAPNVGKSSLLNALSGRDVAIVTDIAGTTRDVIDVDLNIDGYLVRLYDTAGLRDTIDPVEIEGISRARRTAAQADLVLLLCDIDSEAQQIETTGDTTVIHLATKADLRGEGDLTDCDLAISAKNGIGLDALRLAITSEIQKRVGSSHGLAPVRARHKKRLEETLNYVSDAQNSEGMDLAIRSEYLRLAAMSLGRITGRVDVEDLLGVIFSEFCIGK</sequence>
<dbReference type="GO" id="GO:0005737">
    <property type="term" value="C:cytoplasm"/>
    <property type="evidence" value="ECO:0007669"/>
    <property type="project" value="UniProtKB-SubCell"/>
</dbReference>
<comment type="subcellular location">
    <subcellularLocation>
        <location evidence="8">Cytoplasm</location>
    </subcellularLocation>
</comment>
<dbReference type="Gene3D" id="1.20.120.430">
    <property type="entry name" value="tRNA modification GTPase MnmE domain 2"/>
    <property type="match status" value="1"/>
</dbReference>
<comment type="caution">
    <text evidence="11">The sequence shown here is derived from an EMBL/GenBank/DDBJ whole genome shotgun (WGS) entry which is preliminary data.</text>
</comment>
<evidence type="ECO:0000256" key="8">
    <source>
        <dbReference type="HAMAP-Rule" id="MF_00379"/>
    </source>
</evidence>
<feature type="binding site" evidence="8">
    <location>
        <position position="122"/>
    </location>
    <ligand>
        <name>(6S)-5-formyl-5,6,7,8-tetrahydrofolate</name>
        <dbReference type="ChEBI" id="CHEBI:57457"/>
    </ligand>
</feature>
<keyword evidence="6 8" id="KW-0630">Potassium</keyword>
<evidence type="ECO:0000259" key="10">
    <source>
        <dbReference type="PROSITE" id="PS51709"/>
    </source>
</evidence>
<feature type="binding site" evidence="8">
    <location>
        <position position="248"/>
    </location>
    <ligand>
        <name>K(+)</name>
        <dbReference type="ChEBI" id="CHEBI:29103"/>
    </ligand>
</feature>
<feature type="binding site" evidence="8">
    <location>
        <position position="24"/>
    </location>
    <ligand>
        <name>(6S)-5-formyl-5,6,7,8-tetrahydrofolate</name>
        <dbReference type="ChEBI" id="CHEBI:57457"/>
    </ligand>
</feature>
<feature type="binding site" evidence="8">
    <location>
        <begin position="229"/>
        <end position="234"/>
    </location>
    <ligand>
        <name>GTP</name>
        <dbReference type="ChEBI" id="CHEBI:37565"/>
    </ligand>
</feature>
<keyword evidence="5 8" id="KW-0460">Magnesium</keyword>
<keyword evidence="7 8" id="KW-0342">GTP-binding</keyword>
<feature type="binding site" evidence="8">
    <location>
        <position position="82"/>
    </location>
    <ligand>
        <name>(6S)-5-formyl-5,6,7,8-tetrahydrofolate</name>
        <dbReference type="ChEBI" id="CHEBI:57457"/>
    </ligand>
</feature>
<name>A0A0D0L0N7_AGRTU</name>
<accession>A0A0D0L0N7</accession>
<dbReference type="EMBL" id="JXQV01000001">
    <property type="protein sequence ID" value="KIQ05935.1"/>
    <property type="molecule type" value="Genomic_DNA"/>
</dbReference>